<evidence type="ECO:0000313" key="7">
    <source>
        <dbReference type="Proteomes" id="UP000283255"/>
    </source>
</evidence>
<keyword evidence="3" id="KW-1133">Transmembrane helix</keyword>
<evidence type="ECO:0000256" key="2">
    <source>
        <dbReference type="ARBA" id="ARBA00022692"/>
    </source>
</evidence>
<dbReference type="EMBL" id="QZCH01000001">
    <property type="protein sequence ID" value="RJG51209.1"/>
    <property type="molecule type" value="Genomic_DNA"/>
</dbReference>
<dbReference type="RefSeq" id="WP_119908757.1">
    <property type="nucleotide sequence ID" value="NZ_QZCH01000001.1"/>
</dbReference>
<evidence type="ECO:0000256" key="4">
    <source>
        <dbReference type="ARBA" id="ARBA00023136"/>
    </source>
</evidence>
<dbReference type="OrthoDB" id="2004788at2"/>
<organism evidence="6 7">
    <name type="scientific">Motilimonas pumila</name>
    <dbReference type="NCBI Taxonomy" id="2303987"/>
    <lineage>
        <taxon>Bacteria</taxon>
        <taxon>Pseudomonadati</taxon>
        <taxon>Pseudomonadota</taxon>
        <taxon>Gammaproteobacteria</taxon>
        <taxon>Alteromonadales</taxon>
        <taxon>Alteromonadales genera incertae sedis</taxon>
        <taxon>Motilimonas</taxon>
    </lineage>
</organism>
<accession>A0A418YJP7</accession>
<dbReference type="InterPro" id="IPR007829">
    <property type="entry name" value="TM2"/>
</dbReference>
<name>A0A418YJP7_9GAMM</name>
<reference evidence="6 7" key="2">
    <citation type="submission" date="2019-01" db="EMBL/GenBank/DDBJ databases">
        <title>Motilimonas pumilus sp. nov., isolated from the gut of sea cucumber (Apostichopus japonicus).</title>
        <authorList>
            <person name="Wang F.-Q."/>
            <person name="Ren L.-H."/>
            <person name="Lin Y.-W."/>
            <person name="Sun G.-H."/>
            <person name="Du Z.-J."/>
            <person name="Zhao J.-X."/>
            <person name="Liu X.-J."/>
            <person name="Liu L.-J."/>
        </authorList>
    </citation>
    <scope>NUCLEOTIDE SEQUENCE [LARGE SCALE GENOMIC DNA]</scope>
    <source>
        <strain evidence="6 7">PLHSC7-2</strain>
    </source>
</reference>
<protein>
    <submittedName>
        <fullName evidence="6">TM2 domain-containing protein</fullName>
    </submittedName>
</protein>
<gene>
    <name evidence="6" type="ORF">D1Z90_00250</name>
</gene>
<keyword evidence="7" id="KW-1185">Reference proteome</keyword>
<dbReference type="Pfam" id="PF05154">
    <property type="entry name" value="TM2"/>
    <property type="match status" value="1"/>
</dbReference>
<keyword evidence="4" id="KW-0472">Membrane</keyword>
<dbReference type="GO" id="GO:0016020">
    <property type="term" value="C:membrane"/>
    <property type="evidence" value="ECO:0007669"/>
    <property type="project" value="UniProtKB-SubCell"/>
</dbReference>
<proteinExistence type="predicted"/>
<evidence type="ECO:0000256" key="1">
    <source>
        <dbReference type="ARBA" id="ARBA00004141"/>
    </source>
</evidence>
<evidence type="ECO:0000259" key="5">
    <source>
        <dbReference type="Pfam" id="PF05154"/>
    </source>
</evidence>
<comment type="caution">
    <text evidence="6">The sequence shown here is derived from an EMBL/GenBank/DDBJ whole genome shotgun (WGS) entry which is preliminary data.</text>
</comment>
<reference evidence="6 7" key="1">
    <citation type="submission" date="2018-09" db="EMBL/GenBank/DDBJ databases">
        <authorList>
            <person name="Wang F."/>
        </authorList>
    </citation>
    <scope>NUCLEOTIDE SEQUENCE [LARGE SCALE GENOMIC DNA]</scope>
    <source>
        <strain evidence="6 7">PLHSC7-2</strain>
    </source>
</reference>
<sequence>MADANWVVALLLCFFLSWLGAHRFYTGRIGLGLWTLIDFILLLCGKLQDGKGNCVSNS</sequence>
<dbReference type="AlphaFoldDB" id="A0A418YJP7"/>
<feature type="domain" description="TM2" evidence="5">
    <location>
        <begin position="4"/>
        <end position="42"/>
    </location>
</feature>
<comment type="subcellular location">
    <subcellularLocation>
        <location evidence="1">Membrane</location>
        <topology evidence="1">Multi-pass membrane protein</topology>
    </subcellularLocation>
</comment>
<evidence type="ECO:0000256" key="3">
    <source>
        <dbReference type="ARBA" id="ARBA00022989"/>
    </source>
</evidence>
<evidence type="ECO:0000313" key="6">
    <source>
        <dbReference type="EMBL" id="RJG51209.1"/>
    </source>
</evidence>
<keyword evidence="2" id="KW-0812">Transmembrane</keyword>
<dbReference type="Proteomes" id="UP000283255">
    <property type="component" value="Unassembled WGS sequence"/>
</dbReference>